<sequence>MDRTERRTVVLLVGDLGTLAATAAIDEPAVWLAWAAATAVVAGAALIVFNR</sequence>
<keyword evidence="3" id="KW-1185">Reference proteome</keyword>
<reference evidence="2 3" key="1">
    <citation type="submission" date="2018-09" db="EMBL/GenBank/DDBJ databases">
        <title>Genomic Encyclopedia of Archaeal and Bacterial Type Strains, Phase II (KMG-II): from individual species to whole genera.</title>
        <authorList>
            <person name="Goeker M."/>
        </authorList>
    </citation>
    <scope>NUCLEOTIDE SEQUENCE [LARGE SCALE GENOMIC DNA]</scope>
    <source>
        <strain evidence="2 3">DSM 13151</strain>
    </source>
</reference>
<keyword evidence="1" id="KW-1133">Transmembrane helix</keyword>
<evidence type="ECO:0000313" key="3">
    <source>
        <dbReference type="Proteomes" id="UP000283805"/>
    </source>
</evidence>
<feature type="transmembrane region" description="Helical" evidence="1">
    <location>
        <begin position="31"/>
        <end position="49"/>
    </location>
</feature>
<evidence type="ECO:0000256" key="1">
    <source>
        <dbReference type="SAM" id="Phobius"/>
    </source>
</evidence>
<feature type="transmembrane region" description="Helical" evidence="1">
    <location>
        <begin position="7"/>
        <end position="25"/>
    </location>
</feature>
<evidence type="ECO:0000313" key="2">
    <source>
        <dbReference type="EMBL" id="RKD94885.1"/>
    </source>
</evidence>
<dbReference type="RefSeq" id="WP_170155544.1">
    <property type="nucleotide sequence ID" value="NZ_RAPO01000002.1"/>
</dbReference>
<keyword evidence="1" id="KW-0472">Membrane</keyword>
<organism evidence="2 3">
    <name type="scientific">Halopiger aswanensis</name>
    <dbReference type="NCBI Taxonomy" id="148449"/>
    <lineage>
        <taxon>Archaea</taxon>
        <taxon>Methanobacteriati</taxon>
        <taxon>Methanobacteriota</taxon>
        <taxon>Stenosarchaea group</taxon>
        <taxon>Halobacteria</taxon>
        <taxon>Halobacteriales</taxon>
        <taxon>Natrialbaceae</taxon>
        <taxon>Halopiger</taxon>
    </lineage>
</organism>
<accession>A0A419WHI6</accession>
<gene>
    <name evidence="2" type="ORF">ATJ93_1728</name>
</gene>
<proteinExistence type="predicted"/>
<keyword evidence="1" id="KW-0812">Transmembrane</keyword>
<protein>
    <submittedName>
        <fullName evidence="2">Uncharacterized protein</fullName>
    </submittedName>
</protein>
<name>A0A419WHI6_9EURY</name>
<comment type="caution">
    <text evidence="2">The sequence shown here is derived from an EMBL/GenBank/DDBJ whole genome shotgun (WGS) entry which is preliminary data.</text>
</comment>
<dbReference type="AlphaFoldDB" id="A0A419WHI6"/>
<dbReference type="EMBL" id="RAPO01000002">
    <property type="protein sequence ID" value="RKD94885.1"/>
    <property type="molecule type" value="Genomic_DNA"/>
</dbReference>
<dbReference type="Proteomes" id="UP000283805">
    <property type="component" value="Unassembled WGS sequence"/>
</dbReference>